<evidence type="ECO:0000256" key="2">
    <source>
        <dbReference type="ARBA" id="ARBA00009431"/>
    </source>
</evidence>
<keyword evidence="4 13" id="KW-0121">Carboxypeptidase</keyword>
<dbReference type="KEGG" id="lak:106162708"/>
<dbReference type="GO" id="GO:0005576">
    <property type="term" value="C:extracellular region"/>
    <property type="evidence" value="ECO:0007669"/>
    <property type="project" value="UniProtKB-SubCell"/>
</dbReference>
<dbReference type="GO" id="GO:0004185">
    <property type="term" value="F:serine-type carboxypeptidase activity"/>
    <property type="evidence" value="ECO:0007669"/>
    <property type="project" value="InterPro"/>
</dbReference>
<comment type="function">
    <text evidence="9">May be involved in vascular wall and kidney homeostasis.</text>
</comment>
<keyword evidence="8" id="KW-0325">Glycoprotein</keyword>
<dbReference type="GeneID" id="106160723"/>
<dbReference type="Proteomes" id="UP000085678">
    <property type="component" value="Unplaced"/>
</dbReference>
<dbReference type="STRING" id="7574.A0A1S3IBA0"/>
<reference evidence="13 14" key="1">
    <citation type="submission" date="2025-04" db="UniProtKB">
        <authorList>
            <consortium name="RefSeq"/>
        </authorList>
    </citation>
    <scope>IDENTIFICATION</scope>
    <source>
        <tissue evidence="13 14">Gonads</tissue>
    </source>
</reference>
<dbReference type="Gene3D" id="3.40.50.1820">
    <property type="entry name" value="alpha/beta hydrolase"/>
    <property type="match status" value="1"/>
</dbReference>
<dbReference type="PANTHER" id="PTHR11802">
    <property type="entry name" value="SERINE PROTEASE FAMILY S10 SERINE CARBOXYPEPTIDASE"/>
    <property type="match status" value="1"/>
</dbReference>
<proteinExistence type="inferred from homology"/>
<sequence length="462" mass="52324">MFKFSVSVHCDNPNMAGSRSHLISLFIVLGVIHGTQSYKQLKHTYQEAKQRWNYVQVRQNAHMFWWLYYTTASTNYQSKPLVLWLQGGPGGSSTGFGNFGEIGPLDVNQNPRRTTWLSKVSLLFIDNPVGAGFSYVTDDSAYTTNNDMIAADLLTVLMAFLKELPDFRTIPFFIFCESYGGKMTAGFSLALQKAIIARQIDCNFKGFALGDSWISPWDSTFTWGPYLKATSLIDEHGLQLINGSVVVARKAYDNGKYGLATDEWGKTQEILESLTGGVNFYNILQWNSQEDTKHSYKKYKEQSIFERLVHRNLAHLSSDSLDQLMNGPIRKKLGIIPRNVTWGGQSDKVFEHLKEDFMKPVVNVVDELLRMSNLSVNIYTGQLDLIVDTLGTEAWVQKLTWPYLHQFNTAKRKPLLDPLKKNPIAFVKQYKNLGFYWILDAGHMVPADAGEAALMMLDMVTS</sequence>
<dbReference type="KEGG" id="lak:106160723"/>
<evidence type="ECO:0000313" key="12">
    <source>
        <dbReference type="Proteomes" id="UP000085678"/>
    </source>
</evidence>
<dbReference type="FunFam" id="3.40.50.1820:FF:000075">
    <property type="entry name" value="Carboxypeptidase"/>
    <property type="match status" value="1"/>
</dbReference>
<dbReference type="GeneID" id="106162708"/>
<evidence type="ECO:0000256" key="5">
    <source>
        <dbReference type="ARBA" id="ARBA00022670"/>
    </source>
</evidence>
<dbReference type="OrthoDB" id="443318at2759"/>
<dbReference type="PANTHER" id="PTHR11802:SF3">
    <property type="entry name" value="RETINOID-INDUCIBLE SERINE CARBOXYPEPTIDASE"/>
    <property type="match status" value="1"/>
</dbReference>
<keyword evidence="6" id="KW-0732">Signal</keyword>
<dbReference type="InterPro" id="IPR001563">
    <property type="entry name" value="Peptidase_S10"/>
</dbReference>
<protein>
    <recommendedName>
        <fullName evidence="10">Retinoid-inducible serine carboxypeptidase</fullName>
    </recommendedName>
    <alternativeName>
        <fullName evidence="11">Serine carboxypeptidase 1</fullName>
    </alternativeName>
</protein>
<evidence type="ECO:0000256" key="6">
    <source>
        <dbReference type="ARBA" id="ARBA00022729"/>
    </source>
</evidence>
<dbReference type="RefSeq" id="XP_013392846.1">
    <property type="nucleotide sequence ID" value="XM_013537392.2"/>
</dbReference>
<comment type="subcellular location">
    <subcellularLocation>
        <location evidence="1">Secreted</location>
    </subcellularLocation>
</comment>
<gene>
    <name evidence="14" type="primary">LOC106162708</name>
    <name evidence="13" type="synonym">LOC106160723</name>
</gene>
<dbReference type="InterPro" id="IPR029058">
    <property type="entry name" value="AB_hydrolase_fold"/>
</dbReference>
<dbReference type="AlphaFoldDB" id="A0A1S3IBA0"/>
<evidence type="ECO:0000256" key="9">
    <source>
        <dbReference type="ARBA" id="ARBA00055847"/>
    </source>
</evidence>
<evidence type="ECO:0000256" key="4">
    <source>
        <dbReference type="ARBA" id="ARBA00022645"/>
    </source>
</evidence>
<dbReference type="RefSeq" id="XP_013395537.1">
    <property type="nucleotide sequence ID" value="XM_013540083.1"/>
</dbReference>
<keyword evidence="5" id="KW-0645">Protease</keyword>
<name>A0A1S3IBA0_LINAN</name>
<dbReference type="GO" id="GO:0006508">
    <property type="term" value="P:proteolysis"/>
    <property type="evidence" value="ECO:0007669"/>
    <property type="project" value="UniProtKB-KW"/>
</dbReference>
<evidence type="ECO:0000256" key="10">
    <source>
        <dbReference type="ARBA" id="ARBA00070242"/>
    </source>
</evidence>
<keyword evidence="12" id="KW-1185">Reference proteome</keyword>
<evidence type="ECO:0000256" key="7">
    <source>
        <dbReference type="ARBA" id="ARBA00022801"/>
    </source>
</evidence>
<evidence type="ECO:0000256" key="3">
    <source>
        <dbReference type="ARBA" id="ARBA00022525"/>
    </source>
</evidence>
<evidence type="ECO:0000256" key="1">
    <source>
        <dbReference type="ARBA" id="ARBA00004613"/>
    </source>
</evidence>
<evidence type="ECO:0000256" key="11">
    <source>
        <dbReference type="ARBA" id="ARBA00077736"/>
    </source>
</evidence>
<organism evidence="12 14">
    <name type="scientific">Lingula anatina</name>
    <name type="common">Brachiopod</name>
    <name type="synonym">Lingula unguis</name>
    <dbReference type="NCBI Taxonomy" id="7574"/>
    <lineage>
        <taxon>Eukaryota</taxon>
        <taxon>Metazoa</taxon>
        <taxon>Spiralia</taxon>
        <taxon>Lophotrochozoa</taxon>
        <taxon>Brachiopoda</taxon>
        <taxon>Linguliformea</taxon>
        <taxon>Lingulata</taxon>
        <taxon>Lingulida</taxon>
        <taxon>Linguloidea</taxon>
        <taxon>Lingulidae</taxon>
        <taxon>Lingula</taxon>
    </lineage>
</organism>
<keyword evidence="7" id="KW-0378">Hydrolase</keyword>
<evidence type="ECO:0000313" key="13">
    <source>
        <dbReference type="RefSeq" id="XP_013392846.1"/>
    </source>
</evidence>
<accession>A0A1S3IBA0</accession>
<evidence type="ECO:0000313" key="14">
    <source>
        <dbReference type="RefSeq" id="XP_013395537.1"/>
    </source>
</evidence>
<keyword evidence="3" id="KW-0964">Secreted</keyword>
<dbReference type="Pfam" id="PF00450">
    <property type="entry name" value="Peptidase_S10"/>
    <property type="match status" value="1"/>
</dbReference>
<comment type="similarity">
    <text evidence="2">Belongs to the peptidase S10 family.</text>
</comment>
<dbReference type="SUPFAM" id="SSF53474">
    <property type="entry name" value="alpha/beta-Hydrolases"/>
    <property type="match status" value="1"/>
</dbReference>
<dbReference type="PRINTS" id="PR00724">
    <property type="entry name" value="CRBOXYPTASEC"/>
</dbReference>
<evidence type="ECO:0000256" key="8">
    <source>
        <dbReference type="ARBA" id="ARBA00023180"/>
    </source>
</evidence>